<dbReference type="Pfam" id="PF00355">
    <property type="entry name" value="Rieske"/>
    <property type="match status" value="1"/>
</dbReference>
<comment type="cofactor">
    <cofactor evidence="1">
        <name>Fe cation</name>
        <dbReference type="ChEBI" id="CHEBI:24875"/>
    </cofactor>
</comment>
<dbReference type="AlphaFoldDB" id="A0A9X1YKH0"/>
<evidence type="ECO:0000256" key="2">
    <source>
        <dbReference type="ARBA" id="ARBA00008751"/>
    </source>
</evidence>
<comment type="similarity">
    <text evidence="2">Belongs to the bacterial ring-hydroxylating dioxygenase alpha subunit family.</text>
</comment>
<evidence type="ECO:0000259" key="8">
    <source>
        <dbReference type="PROSITE" id="PS51296"/>
    </source>
</evidence>
<keyword evidence="7" id="KW-0411">Iron-sulfur</keyword>
<comment type="caution">
    <text evidence="9">The sequence shown here is derived from an EMBL/GenBank/DDBJ whole genome shotgun (WGS) entry which is preliminary data.</text>
</comment>
<dbReference type="InterPro" id="IPR036922">
    <property type="entry name" value="Rieske_2Fe-2S_sf"/>
</dbReference>
<dbReference type="Gene3D" id="3.90.380.10">
    <property type="entry name" value="Naphthalene 1,2-dioxygenase Alpha Subunit, Chain A, domain 1"/>
    <property type="match status" value="2"/>
</dbReference>
<dbReference type="InterPro" id="IPR001663">
    <property type="entry name" value="Rng_hydr_dOase-A"/>
</dbReference>
<dbReference type="InterPro" id="IPR017941">
    <property type="entry name" value="Rieske_2Fe-2S"/>
</dbReference>
<dbReference type="GO" id="GO:0051537">
    <property type="term" value="F:2 iron, 2 sulfur cluster binding"/>
    <property type="evidence" value="ECO:0007669"/>
    <property type="project" value="UniProtKB-KW"/>
</dbReference>
<dbReference type="Proteomes" id="UP001139353">
    <property type="component" value="Unassembled WGS sequence"/>
</dbReference>
<proteinExistence type="inferred from homology"/>
<keyword evidence="6" id="KW-0408">Iron</keyword>
<keyword evidence="3" id="KW-0001">2Fe-2S</keyword>
<evidence type="ECO:0000256" key="1">
    <source>
        <dbReference type="ARBA" id="ARBA00001962"/>
    </source>
</evidence>
<dbReference type="PANTHER" id="PTHR43756:SF5">
    <property type="entry name" value="CHOLINE MONOOXYGENASE, CHLOROPLASTIC"/>
    <property type="match status" value="1"/>
</dbReference>
<evidence type="ECO:0000256" key="5">
    <source>
        <dbReference type="ARBA" id="ARBA00023002"/>
    </source>
</evidence>
<dbReference type="EMBL" id="JAJLJH010000003">
    <property type="protein sequence ID" value="MCK9687090.1"/>
    <property type="molecule type" value="Genomic_DNA"/>
</dbReference>
<dbReference type="SUPFAM" id="SSF50022">
    <property type="entry name" value="ISP domain"/>
    <property type="match status" value="1"/>
</dbReference>
<keyword evidence="10" id="KW-1185">Reference proteome</keyword>
<evidence type="ECO:0000256" key="6">
    <source>
        <dbReference type="ARBA" id="ARBA00023004"/>
    </source>
</evidence>
<gene>
    <name evidence="9" type="ORF">LPC04_15365</name>
</gene>
<evidence type="ECO:0000256" key="4">
    <source>
        <dbReference type="ARBA" id="ARBA00022723"/>
    </source>
</evidence>
<name>A0A9X1YKH0_9BURK</name>
<dbReference type="GO" id="GO:0005506">
    <property type="term" value="F:iron ion binding"/>
    <property type="evidence" value="ECO:0007669"/>
    <property type="project" value="InterPro"/>
</dbReference>
<organism evidence="9 10">
    <name type="scientific">Scleromatobacter humisilvae</name>
    <dbReference type="NCBI Taxonomy" id="2897159"/>
    <lineage>
        <taxon>Bacteria</taxon>
        <taxon>Pseudomonadati</taxon>
        <taxon>Pseudomonadota</taxon>
        <taxon>Betaproteobacteria</taxon>
        <taxon>Burkholderiales</taxon>
        <taxon>Sphaerotilaceae</taxon>
        <taxon>Scleromatobacter</taxon>
    </lineage>
</organism>
<evidence type="ECO:0000313" key="10">
    <source>
        <dbReference type="Proteomes" id="UP001139353"/>
    </source>
</evidence>
<evidence type="ECO:0000256" key="7">
    <source>
        <dbReference type="ARBA" id="ARBA00023014"/>
    </source>
</evidence>
<accession>A0A9X1YKH0</accession>
<keyword evidence="4" id="KW-0479">Metal-binding</keyword>
<dbReference type="GO" id="GO:0016491">
    <property type="term" value="F:oxidoreductase activity"/>
    <property type="evidence" value="ECO:0007669"/>
    <property type="project" value="UniProtKB-KW"/>
</dbReference>
<evidence type="ECO:0000313" key="9">
    <source>
        <dbReference type="EMBL" id="MCK9687090.1"/>
    </source>
</evidence>
<dbReference type="Gene3D" id="2.102.10.10">
    <property type="entry name" value="Rieske [2Fe-2S] iron-sulphur domain"/>
    <property type="match status" value="1"/>
</dbReference>
<protein>
    <submittedName>
        <fullName evidence="9">Rieske 2Fe-2S domain-containing protein</fullName>
    </submittedName>
</protein>
<dbReference type="RefSeq" id="WP_275683123.1">
    <property type="nucleotide sequence ID" value="NZ_JAJLJH010000003.1"/>
</dbReference>
<dbReference type="Pfam" id="PF00848">
    <property type="entry name" value="Ring_hydroxyl_A"/>
    <property type="match status" value="1"/>
</dbReference>
<sequence length="362" mass="41319">MNATYHVHPDITLAHTLPSAFYRDLAAYERVKERVFARSWQWIGDIEDVAPPGSLSPREMLPGGLDEPLLLARDGAGALRCLSNVCTHRGNLLVKAPCRAEQIRCGYHSRRFDMAGRMTFMPEFAEARNFPAPSDHLPQVPFGLLGTQAFAAVNPAAPLDDFLGDIRSRLAWLPLDDFRHERSRDRNFDIAAHWALYVENYLEGLHIPFIHPALNQVLEADGYAYELQRYANLQFARARDGEQAFDLPRSSPDFGERVAAYYYWVFPNLMLNFYPWGLSVNVVQPRGVDRTRVIFRSYVWDAARLGDGAGGDLDQVEMEDEAVVQQVQRGIQSRFYDRGRYSPSKEQGVHHFHRLLCEFMAD</sequence>
<evidence type="ECO:0000256" key="3">
    <source>
        <dbReference type="ARBA" id="ARBA00022714"/>
    </source>
</evidence>
<dbReference type="PROSITE" id="PS51296">
    <property type="entry name" value="RIESKE"/>
    <property type="match status" value="1"/>
</dbReference>
<dbReference type="InterPro" id="IPR015879">
    <property type="entry name" value="Ring_hydroxy_dOase_asu_C_dom"/>
</dbReference>
<dbReference type="SUPFAM" id="SSF55961">
    <property type="entry name" value="Bet v1-like"/>
    <property type="match status" value="1"/>
</dbReference>
<feature type="domain" description="Rieske" evidence="8">
    <location>
        <begin position="42"/>
        <end position="131"/>
    </location>
</feature>
<reference evidence="9" key="1">
    <citation type="submission" date="2021-11" db="EMBL/GenBank/DDBJ databases">
        <title>BS-T2-15 a new species belonging to the Comamonadaceae family isolated from the soil of a French oak forest.</title>
        <authorList>
            <person name="Mieszkin S."/>
            <person name="Alain K."/>
        </authorList>
    </citation>
    <scope>NUCLEOTIDE SEQUENCE</scope>
    <source>
        <strain evidence="9">BS-T2-15</strain>
    </source>
</reference>
<keyword evidence="5" id="KW-0560">Oxidoreductase</keyword>
<dbReference type="PANTHER" id="PTHR43756">
    <property type="entry name" value="CHOLINE MONOOXYGENASE, CHLOROPLASTIC"/>
    <property type="match status" value="1"/>
</dbReference>